<evidence type="ECO:0000313" key="4">
    <source>
        <dbReference type="EMBL" id="RAX41081.1"/>
    </source>
</evidence>
<organism evidence="4 5">
    <name type="scientific">Rhizobium tropici</name>
    <dbReference type="NCBI Taxonomy" id="398"/>
    <lineage>
        <taxon>Bacteria</taxon>
        <taxon>Pseudomonadati</taxon>
        <taxon>Pseudomonadota</taxon>
        <taxon>Alphaproteobacteria</taxon>
        <taxon>Hyphomicrobiales</taxon>
        <taxon>Rhizobiaceae</taxon>
        <taxon>Rhizobium/Agrobacterium group</taxon>
        <taxon>Rhizobium</taxon>
    </lineage>
</organism>
<dbReference type="InterPro" id="IPR025722">
    <property type="entry name" value="TetR"/>
</dbReference>
<dbReference type="InterPro" id="IPR050109">
    <property type="entry name" value="HTH-type_TetR-like_transc_reg"/>
</dbReference>
<evidence type="ECO:0000256" key="1">
    <source>
        <dbReference type="ARBA" id="ARBA00023125"/>
    </source>
</evidence>
<evidence type="ECO:0000313" key="5">
    <source>
        <dbReference type="Proteomes" id="UP000251205"/>
    </source>
</evidence>
<dbReference type="AlphaFoldDB" id="A0A329YB35"/>
<feature type="domain" description="HTH tetR-type" evidence="3">
    <location>
        <begin position="15"/>
        <end position="75"/>
    </location>
</feature>
<sequence length="229" mass="25922">MKRMTARDPARAEGTSTRNRILDTTLALFNDRAPDRVTTAEIARAVGINEGNLYYHFKTKEALLQALFKRLEDDATAFMVEAASNTQTDPGIFSGFMRRWFSIVWDHRYIFRDLPGIIAIAPSLREPTQALSSGMRVVVEETLHQMTNAQLIDVPAEEAPQLLANVWIVSTYWAVYLSLQEGVEQLGEEHLNWGLKQVASLFRPYLSDAAKSEMNAMLDRSLKQKQKST</sequence>
<dbReference type="GO" id="GO:0003700">
    <property type="term" value="F:DNA-binding transcription factor activity"/>
    <property type="evidence" value="ECO:0007669"/>
    <property type="project" value="TreeGrafter"/>
</dbReference>
<dbReference type="OrthoDB" id="9811084at2"/>
<protein>
    <submittedName>
        <fullName evidence="4">TetR family transcriptional regulator</fullName>
    </submittedName>
</protein>
<dbReference type="Gene3D" id="1.10.357.10">
    <property type="entry name" value="Tetracycline Repressor, domain 2"/>
    <property type="match status" value="1"/>
</dbReference>
<dbReference type="InterPro" id="IPR001647">
    <property type="entry name" value="HTH_TetR"/>
</dbReference>
<dbReference type="GO" id="GO:0000976">
    <property type="term" value="F:transcription cis-regulatory region binding"/>
    <property type="evidence" value="ECO:0007669"/>
    <property type="project" value="TreeGrafter"/>
</dbReference>
<dbReference type="SUPFAM" id="SSF46689">
    <property type="entry name" value="Homeodomain-like"/>
    <property type="match status" value="1"/>
</dbReference>
<dbReference type="PANTHER" id="PTHR30055:SF223">
    <property type="entry name" value="HTH-TYPE TRANSCRIPTIONAL REGULATOR UIDR"/>
    <property type="match status" value="1"/>
</dbReference>
<evidence type="ECO:0000259" key="3">
    <source>
        <dbReference type="PROSITE" id="PS50977"/>
    </source>
</evidence>
<dbReference type="Pfam" id="PF13972">
    <property type="entry name" value="TetR"/>
    <property type="match status" value="1"/>
</dbReference>
<keyword evidence="1 2" id="KW-0238">DNA-binding</keyword>
<proteinExistence type="predicted"/>
<dbReference type="PROSITE" id="PS50977">
    <property type="entry name" value="HTH_TETR_2"/>
    <property type="match status" value="1"/>
</dbReference>
<dbReference type="RefSeq" id="WP_112342239.1">
    <property type="nucleotide sequence ID" value="NZ_QMKK01000034.1"/>
</dbReference>
<reference evidence="4 5" key="1">
    <citation type="submission" date="2018-06" db="EMBL/GenBank/DDBJ databases">
        <title>Whole Genome Sequence of an efficient microsymbiont, Rhizobium tropici.</title>
        <authorList>
            <person name="Srinivasan R."/>
            <person name="Singh H.V."/>
            <person name="Srivastava R."/>
            <person name="Kumari B."/>
            <person name="Radhakrishna A."/>
        </authorList>
    </citation>
    <scope>NUCLEOTIDE SEQUENCE [LARGE SCALE GENOMIC DNA]</scope>
    <source>
        <strain evidence="4 5">IGFRI Rhizo-19</strain>
    </source>
</reference>
<dbReference type="PANTHER" id="PTHR30055">
    <property type="entry name" value="HTH-TYPE TRANSCRIPTIONAL REGULATOR RUTR"/>
    <property type="match status" value="1"/>
</dbReference>
<comment type="caution">
    <text evidence="4">The sequence shown here is derived from an EMBL/GenBank/DDBJ whole genome shotgun (WGS) entry which is preliminary data.</text>
</comment>
<dbReference type="Proteomes" id="UP000251205">
    <property type="component" value="Unassembled WGS sequence"/>
</dbReference>
<feature type="DNA-binding region" description="H-T-H motif" evidence="2">
    <location>
        <begin position="38"/>
        <end position="57"/>
    </location>
</feature>
<name>A0A329YB35_RHITR</name>
<dbReference type="Pfam" id="PF00440">
    <property type="entry name" value="TetR_N"/>
    <property type="match status" value="1"/>
</dbReference>
<dbReference type="PRINTS" id="PR00455">
    <property type="entry name" value="HTHTETR"/>
</dbReference>
<gene>
    <name evidence="4" type="ORF">DQ393_13265</name>
</gene>
<evidence type="ECO:0000256" key="2">
    <source>
        <dbReference type="PROSITE-ProRule" id="PRU00335"/>
    </source>
</evidence>
<accession>A0A329YB35</accession>
<dbReference type="EMBL" id="QMKK01000034">
    <property type="protein sequence ID" value="RAX41081.1"/>
    <property type="molecule type" value="Genomic_DNA"/>
</dbReference>
<dbReference type="InterPro" id="IPR009057">
    <property type="entry name" value="Homeodomain-like_sf"/>
</dbReference>